<sequence length="114" mass="12848">FHSHILQKVKRRGKIPSGTESTEGSALFQRQVPEMPIISEPELELSMSNSNRYKSHSEGLDRHLHEQVQAVFHGVKGQRLGNAATNPPRSDEILAHPEKITQRGGNSETIQWME</sequence>
<feature type="region of interest" description="Disordered" evidence="1">
    <location>
        <begin position="1"/>
        <end position="34"/>
    </location>
</feature>
<feature type="compositionally biased region" description="Polar residues" evidence="1">
    <location>
        <begin position="103"/>
        <end position="114"/>
    </location>
</feature>
<accession>A0A9Q3K4A8</accession>
<evidence type="ECO:0000313" key="3">
    <source>
        <dbReference type="Proteomes" id="UP000765509"/>
    </source>
</evidence>
<proteinExistence type="predicted"/>
<protein>
    <submittedName>
        <fullName evidence="2">Uncharacterized protein</fullName>
    </submittedName>
</protein>
<feature type="compositionally biased region" description="Basic and acidic residues" evidence="1">
    <location>
        <begin position="89"/>
        <end position="101"/>
    </location>
</feature>
<organism evidence="2 3">
    <name type="scientific">Austropuccinia psidii MF-1</name>
    <dbReference type="NCBI Taxonomy" id="1389203"/>
    <lineage>
        <taxon>Eukaryota</taxon>
        <taxon>Fungi</taxon>
        <taxon>Dikarya</taxon>
        <taxon>Basidiomycota</taxon>
        <taxon>Pucciniomycotina</taxon>
        <taxon>Pucciniomycetes</taxon>
        <taxon>Pucciniales</taxon>
        <taxon>Sphaerophragmiaceae</taxon>
        <taxon>Austropuccinia</taxon>
    </lineage>
</organism>
<gene>
    <name evidence="2" type="ORF">O181_114365</name>
</gene>
<dbReference type="EMBL" id="AVOT02094631">
    <property type="protein sequence ID" value="MBW0574650.1"/>
    <property type="molecule type" value="Genomic_DNA"/>
</dbReference>
<feature type="non-terminal residue" evidence="2">
    <location>
        <position position="1"/>
    </location>
</feature>
<dbReference type="Proteomes" id="UP000765509">
    <property type="component" value="Unassembled WGS sequence"/>
</dbReference>
<feature type="region of interest" description="Disordered" evidence="1">
    <location>
        <begin position="75"/>
        <end position="114"/>
    </location>
</feature>
<evidence type="ECO:0000256" key="1">
    <source>
        <dbReference type="SAM" id="MobiDB-lite"/>
    </source>
</evidence>
<comment type="caution">
    <text evidence="2">The sequence shown here is derived from an EMBL/GenBank/DDBJ whole genome shotgun (WGS) entry which is preliminary data.</text>
</comment>
<name>A0A9Q3K4A8_9BASI</name>
<dbReference type="AlphaFoldDB" id="A0A9Q3K4A8"/>
<reference evidence="2" key="1">
    <citation type="submission" date="2021-03" db="EMBL/GenBank/DDBJ databases">
        <title>Draft genome sequence of rust myrtle Austropuccinia psidii MF-1, a brazilian biotype.</title>
        <authorList>
            <person name="Quecine M.C."/>
            <person name="Pachon D.M.R."/>
            <person name="Bonatelli M.L."/>
            <person name="Correr F.H."/>
            <person name="Franceschini L.M."/>
            <person name="Leite T.F."/>
            <person name="Margarido G.R.A."/>
            <person name="Almeida C.A."/>
            <person name="Ferrarezi J.A."/>
            <person name="Labate C.A."/>
        </authorList>
    </citation>
    <scope>NUCLEOTIDE SEQUENCE</scope>
    <source>
        <strain evidence="2">MF-1</strain>
    </source>
</reference>
<evidence type="ECO:0000313" key="2">
    <source>
        <dbReference type="EMBL" id="MBW0574650.1"/>
    </source>
</evidence>
<feature type="compositionally biased region" description="Basic residues" evidence="1">
    <location>
        <begin position="1"/>
        <end position="14"/>
    </location>
</feature>
<keyword evidence="3" id="KW-1185">Reference proteome</keyword>